<accession>A0A9W9FX75</accession>
<evidence type="ECO:0000259" key="2">
    <source>
        <dbReference type="PROSITE" id="PS00036"/>
    </source>
</evidence>
<feature type="compositionally biased region" description="Low complexity" evidence="1">
    <location>
        <begin position="390"/>
        <end position="424"/>
    </location>
</feature>
<dbReference type="AlphaFoldDB" id="A0A9W9FX75"/>
<feature type="compositionally biased region" description="Low complexity" evidence="1">
    <location>
        <begin position="295"/>
        <end position="308"/>
    </location>
</feature>
<dbReference type="EMBL" id="JAPQKH010000003">
    <property type="protein sequence ID" value="KAJ5108051.1"/>
    <property type="molecule type" value="Genomic_DNA"/>
</dbReference>
<feature type="compositionally biased region" description="Low complexity" evidence="1">
    <location>
        <begin position="87"/>
        <end position="96"/>
    </location>
</feature>
<feature type="domain" description="BZIP" evidence="2">
    <location>
        <begin position="325"/>
        <end position="339"/>
    </location>
</feature>
<evidence type="ECO:0000313" key="4">
    <source>
        <dbReference type="Proteomes" id="UP001149165"/>
    </source>
</evidence>
<protein>
    <recommendedName>
        <fullName evidence="2">BZIP domain-containing protein</fullName>
    </recommendedName>
</protein>
<feature type="compositionally biased region" description="Polar residues" evidence="1">
    <location>
        <begin position="210"/>
        <end position="230"/>
    </location>
</feature>
<evidence type="ECO:0000313" key="3">
    <source>
        <dbReference type="EMBL" id="KAJ5108051.1"/>
    </source>
</evidence>
<feature type="compositionally biased region" description="Basic and acidic residues" evidence="1">
    <location>
        <begin position="14"/>
        <end position="25"/>
    </location>
</feature>
<gene>
    <name evidence="3" type="ORF">N7456_004726</name>
</gene>
<organism evidence="3 4">
    <name type="scientific">Penicillium angulare</name>
    <dbReference type="NCBI Taxonomy" id="116970"/>
    <lineage>
        <taxon>Eukaryota</taxon>
        <taxon>Fungi</taxon>
        <taxon>Dikarya</taxon>
        <taxon>Ascomycota</taxon>
        <taxon>Pezizomycotina</taxon>
        <taxon>Eurotiomycetes</taxon>
        <taxon>Eurotiomycetidae</taxon>
        <taxon>Eurotiales</taxon>
        <taxon>Aspergillaceae</taxon>
        <taxon>Penicillium</taxon>
    </lineage>
</organism>
<evidence type="ECO:0000256" key="1">
    <source>
        <dbReference type="SAM" id="MobiDB-lite"/>
    </source>
</evidence>
<reference evidence="3" key="1">
    <citation type="submission" date="2022-11" db="EMBL/GenBank/DDBJ databases">
        <authorList>
            <person name="Petersen C."/>
        </authorList>
    </citation>
    <scope>NUCLEOTIDE SEQUENCE</scope>
    <source>
        <strain evidence="3">IBT 30069</strain>
    </source>
</reference>
<dbReference type="OrthoDB" id="2247093at2759"/>
<dbReference type="CDD" id="cd14688">
    <property type="entry name" value="bZIP_YAP"/>
    <property type="match status" value="1"/>
</dbReference>
<feature type="region of interest" description="Disordered" evidence="1">
    <location>
        <begin position="261"/>
        <end position="357"/>
    </location>
</feature>
<sequence length="493" mass="51859">MSESLRAAPLSDHAIQDRSAIDNEHGPVGNLQSRRPSLRARPQSWHPYGPVEPPLEASSSRSIGVHSILNPPSQTTMEAAINSGIGSRSVSRASSPRSRKGSSPAIRPMNSIMQHPLSPRSVGRPLMNPGSPSARFVGGGRSGQSSVSQSPLVPHEPSLGLRQPVSSPLPNQTLRPLAAMPGTQPPVTGSLHSTPTIHSRRTSAGPGPLTNPTSQEASPTSPHSTYSQFGRASPAVANVSIAPSPAPYSAASTPYITMETLTRGTPAVAPPRSIEEPTPAPAPAPTASNKAQSAGPSTPGSTSSLPGLIPCVLDLKSGSTSQAEKRKANSDASRRFRNRKRNEMQLEQRLTSQQDEIRRQSEEIRTLLQQRDHYRSERDFFRDYLGRSVSLSQVPPRPSSPRSSSGIPAPLLPTPAMETAPTPTWSGGDAVRSAPGAQSASASRPQGSWPGTPVPYPAVPQEPVPRAIGSDAGSALPVSGGPLPPFQGSWSRQ</sequence>
<feature type="region of interest" description="Disordered" evidence="1">
    <location>
        <begin position="390"/>
        <end position="493"/>
    </location>
</feature>
<name>A0A9W9FX75_9EURO</name>
<feature type="region of interest" description="Disordered" evidence="1">
    <location>
        <begin position="1"/>
        <end position="230"/>
    </location>
</feature>
<feature type="compositionally biased region" description="Polar residues" evidence="1">
    <location>
        <begin position="164"/>
        <end position="174"/>
    </location>
</feature>
<feature type="compositionally biased region" description="Polar residues" evidence="1">
    <location>
        <begin position="436"/>
        <end position="446"/>
    </location>
</feature>
<dbReference type="Proteomes" id="UP001149165">
    <property type="component" value="Unassembled WGS sequence"/>
</dbReference>
<comment type="caution">
    <text evidence="3">The sequence shown here is derived from an EMBL/GenBank/DDBJ whole genome shotgun (WGS) entry which is preliminary data.</text>
</comment>
<dbReference type="InterPro" id="IPR004827">
    <property type="entry name" value="bZIP"/>
</dbReference>
<proteinExistence type="predicted"/>
<reference evidence="3" key="2">
    <citation type="journal article" date="2023" name="IMA Fungus">
        <title>Comparative genomic study of the Penicillium genus elucidates a diverse pangenome and 15 lateral gene transfer events.</title>
        <authorList>
            <person name="Petersen C."/>
            <person name="Sorensen T."/>
            <person name="Nielsen M.R."/>
            <person name="Sondergaard T.E."/>
            <person name="Sorensen J.L."/>
            <person name="Fitzpatrick D.A."/>
            <person name="Frisvad J.C."/>
            <person name="Nielsen K.L."/>
        </authorList>
    </citation>
    <scope>NUCLEOTIDE SEQUENCE</scope>
    <source>
        <strain evidence="3">IBT 30069</strain>
    </source>
</reference>
<feature type="compositionally biased region" description="Basic and acidic residues" evidence="1">
    <location>
        <begin position="323"/>
        <end position="334"/>
    </location>
</feature>
<dbReference type="GO" id="GO:0003700">
    <property type="term" value="F:DNA-binding transcription factor activity"/>
    <property type="evidence" value="ECO:0007669"/>
    <property type="project" value="InterPro"/>
</dbReference>
<feature type="compositionally biased region" description="Pro residues" evidence="1">
    <location>
        <begin position="452"/>
        <end position="463"/>
    </location>
</feature>
<keyword evidence="4" id="KW-1185">Reference proteome</keyword>
<feature type="compositionally biased region" description="Polar residues" evidence="1">
    <location>
        <begin position="185"/>
        <end position="197"/>
    </location>
</feature>
<dbReference type="PROSITE" id="PS00036">
    <property type="entry name" value="BZIP_BASIC"/>
    <property type="match status" value="1"/>
</dbReference>